<gene>
    <name evidence="3" type="ORF">BT63DRAFT_368229</name>
</gene>
<dbReference type="GO" id="GO:0005634">
    <property type="term" value="C:nucleus"/>
    <property type="evidence" value="ECO:0007669"/>
    <property type="project" value="TreeGrafter"/>
</dbReference>
<reference evidence="3" key="1">
    <citation type="journal article" date="2020" name="Stud. Mycol.">
        <title>101 Dothideomycetes genomes: a test case for predicting lifestyles and emergence of pathogens.</title>
        <authorList>
            <person name="Haridas S."/>
            <person name="Albert R."/>
            <person name="Binder M."/>
            <person name="Bloem J."/>
            <person name="Labutti K."/>
            <person name="Salamov A."/>
            <person name="Andreopoulos B."/>
            <person name="Baker S."/>
            <person name="Barry K."/>
            <person name="Bills G."/>
            <person name="Bluhm B."/>
            <person name="Cannon C."/>
            <person name="Castanera R."/>
            <person name="Culley D."/>
            <person name="Daum C."/>
            <person name="Ezra D."/>
            <person name="Gonzalez J."/>
            <person name="Henrissat B."/>
            <person name="Kuo A."/>
            <person name="Liang C."/>
            <person name="Lipzen A."/>
            <person name="Lutzoni F."/>
            <person name="Magnuson J."/>
            <person name="Mondo S."/>
            <person name="Nolan M."/>
            <person name="Ohm R."/>
            <person name="Pangilinan J."/>
            <person name="Park H.-J."/>
            <person name="Ramirez L."/>
            <person name="Alfaro M."/>
            <person name="Sun H."/>
            <person name="Tritt A."/>
            <person name="Yoshinaga Y."/>
            <person name="Zwiers L.-H."/>
            <person name="Turgeon B."/>
            <person name="Goodwin S."/>
            <person name="Spatafora J."/>
            <person name="Crous P."/>
            <person name="Grigoriev I."/>
        </authorList>
    </citation>
    <scope>NUCLEOTIDE SEQUENCE</scope>
    <source>
        <strain evidence="3">CBS 115976</strain>
    </source>
</reference>
<keyword evidence="4" id="KW-1185">Reference proteome</keyword>
<dbReference type="EMBL" id="MU004231">
    <property type="protein sequence ID" value="KAF2673134.1"/>
    <property type="molecule type" value="Genomic_DNA"/>
</dbReference>
<sequence length="176" mass="20195">MDAHLLYKHQNPRVQPTAPVINIGNLPRISRDSLFAKLIGKPGDESLAIIDVRDSDFIGGHIRGCQNVPAPSLDYRMPELLRTLREKKIVVFHCALSQQRGPTAALRYMRERERLGLDKKTEPKDEGNEEGENKESEVPQKVFVLEGGFQRWQEKYGEDERVTEGYDKGIWEFGQY</sequence>
<evidence type="ECO:0000313" key="3">
    <source>
        <dbReference type="EMBL" id="KAF2673134.1"/>
    </source>
</evidence>
<dbReference type="Proteomes" id="UP000799302">
    <property type="component" value="Unassembled WGS sequence"/>
</dbReference>
<feature type="region of interest" description="Disordered" evidence="1">
    <location>
        <begin position="115"/>
        <end position="140"/>
    </location>
</feature>
<dbReference type="PROSITE" id="PS50206">
    <property type="entry name" value="RHODANESE_3"/>
    <property type="match status" value="1"/>
</dbReference>
<dbReference type="Pfam" id="PF00581">
    <property type="entry name" value="Rhodanese"/>
    <property type="match status" value="1"/>
</dbReference>
<dbReference type="PANTHER" id="PTHR10828:SF38">
    <property type="entry name" value="ARSENICAL-RESISTANCE PROTEIN 2-RELATED"/>
    <property type="match status" value="1"/>
</dbReference>
<evidence type="ECO:0000256" key="1">
    <source>
        <dbReference type="SAM" id="MobiDB-lite"/>
    </source>
</evidence>
<feature type="domain" description="Rhodanese" evidence="2">
    <location>
        <begin position="43"/>
        <end position="161"/>
    </location>
</feature>
<dbReference type="PANTHER" id="PTHR10828">
    <property type="entry name" value="M-PHASE INDUCER PHOSPHATASE DUAL SPECIFICITY PHOSPHATASE CDC25"/>
    <property type="match status" value="1"/>
</dbReference>
<dbReference type="OrthoDB" id="102559at2759"/>
<evidence type="ECO:0000259" key="2">
    <source>
        <dbReference type="PROSITE" id="PS50206"/>
    </source>
</evidence>
<protein>
    <submittedName>
        <fullName evidence="3">Rhodanese-like protein</fullName>
    </submittedName>
</protein>
<dbReference type="SUPFAM" id="SSF52821">
    <property type="entry name" value="Rhodanese/Cell cycle control phosphatase"/>
    <property type="match status" value="1"/>
</dbReference>
<dbReference type="SMART" id="SM00450">
    <property type="entry name" value="RHOD"/>
    <property type="match status" value="1"/>
</dbReference>
<dbReference type="Gene3D" id="3.40.250.10">
    <property type="entry name" value="Rhodanese-like domain"/>
    <property type="match status" value="1"/>
</dbReference>
<dbReference type="InterPro" id="IPR036873">
    <property type="entry name" value="Rhodanese-like_dom_sf"/>
</dbReference>
<dbReference type="GO" id="GO:0004725">
    <property type="term" value="F:protein tyrosine phosphatase activity"/>
    <property type="evidence" value="ECO:0007669"/>
    <property type="project" value="TreeGrafter"/>
</dbReference>
<feature type="compositionally biased region" description="Basic and acidic residues" evidence="1">
    <location>
        <begin position="115"/>
        <end position="138"/>
    </location>
</feature>
<name>A0A6A6UQD6_9PEZI</name>
<accession>A0A6A6UQD6</accession>
<dbReference type="AlphaFoldDB" id="A0A6A6UQD6"/>
<organism evidence="3 4">
    <name type="scientific">Microthyrium microscopicum</name>
    <dbReference type="NCBI Taxonomy" id="703497"/>
    <lineage>
        <taxon>Eukaryota</taxon>
        <taxon>Fungi</taxon>
        <taxon>Dikarya</taxon>
        <taxon>Ascomycota</taxon>
        <taxon>Pezizomycotina</taxon>
        <taxon>Dothideomycetes</taxon>
        <taxon>Dothideomycetes incertae sedis</taxon>
        <taxon>Microthyriales</taxon>
        <taxon>Microthyriaceae</taxon>
        <taxon>Microthyrium</taxon>
    </lineage>
</organism>
<dbReference type="GO" id="GO:0005737">
    <property type="term" value="C:cytoplasm"/>
    <property type="evidence" value="ECO:0007669"/>
    <property type="project" value="TreeGrafter"/>
</dbReference>
<dbReference type="InterPro" id="IPR001763">
    <property type="entry name" value="Rhodanese-like_dom"/>
</dbReference>
<evidence type="ECO:0000313" key="4">
    <source>
        <dbReference type="Proteomes" id="UP000799302"/>
    </source>
</evidence>
<proteinExistence type="predicted"/>